<organism evidence="1 2">
    <name type="scientific">Candidatus Merdivivens pullicola</name>
    <dbReference type="NCBI Taxonomy" id="2840872"/>
    <lineage>
        <taxon>Bacteria</taxon>
        <taxon>Pseudomonadati</taxon>
        <taxon>Bacteroidota</taxon>
        <taxon>Bacteroidia</taxon>
        <taxon>Bacteroidales</taxon>
        <taxon>Muribaculaceae</taxon>
        <taxon>Muribaculaceae incertae sedis</taxon>
        <taxon>Candidatus Merdivivens</taxon>
    </lineage>
</organism>
<reference evidence="1" key="2">
    <citation type="journal article" date="2021" name="PeerJ">
        <title>Extensive microbial diversity within the chicken gut microbiome revealed by metagenomics and culture.</title>
        <authorList>
            <person name="Gilroy R."/>
            <person name="Ravi A."/>
            <person name="Getino M."/>
            <person name="Pursley I."/>
            <person name="Horton D.L."/>
            <person name="Alikhan N.F."/>
            <person name="Baker D."/>
            <person name="Gharbi K."/>
            <person name="Hall N."/>
            <person name="Watson M."/>
            <person name="Adriaenssens E.M."/>
            <person name="Foster-Nyarko E."/>
            <person name="Jarju S."/>
            <person name="Secka A."/>
            <person name="Antonio M."/>
            <person name="Oren A."/>
            <person name="Chaudhuri R.R."/>
            <person name="La Ragione R."/>
            <person name="Hildebrand F."/>
            <person name="Pallen M.J."/>
        </authorList>
    </citation>
    <scope>NUCLEOTIDE SEQUENCE</scope>
    <source>
        <strain evidence="1">B1-8020</strain>
    </source>
</reference>
<dbReference type="Proteomes" id="UP000823604">
    <property type="component" value="Unassembled WGS sequence"/>
</dbReference>
<dbReference type="AlphaFoldDB" id="A0A9D9IIK3"/>
<dbReference type="InterPro" id="IPR024492">
    <property type="entry name" value="DUF2764"/>
</dbReference>
<evidence type="ECO:0000313" key="2">
    <source>
        <dbReference type="Proteomes" id="UP000823604"/>
    </source>
</evidence>
<name>A0A9D9IIK3_9BACT</name>
<accession>A0A9D9IIK3</accession>
<evidence type="ECO:0000313" key="1">
    <source>
        <dbReference type="EMBL" id="MBO8473467.1"/>
    </source>
</evidence>
<reference evidence="1" key="1">
    <citation type="submission" date="2020-10" db="EMBL/GenBank/DDBJ databases">
        <authorList>
            <person name="Gilroy R."/>
        </authorList>
    </citation>
    <scope>NUCLEOTIDE SEQUENCE</scope>
    <source>
        <strain evidence="1">B1-8020</strain>
    </source>
</reference>
<protein>
    <submittedName>
        <fullName evidence="1">DUF2764 family protein</fullName>
    </submittedName>
</protein>
<dbReference type="EMBL" id="JADIMA010000074">
    <property type="protein sequence ID" value="MBO8473467.1"/>
    <property type="molecule type" value="Genomic_DNA"/>
</dbReference>
<gene>
    <name evidence="1" type="ORF">IAB81_07570</name>
</gene>
<proteinExistence type="predicted"/>
<comment type="caution">
    <text evidence="1">The sequence shown here is derived from an EMBL/GenBank/DDBJ whole genome shotgun (WGS) entry which is preliminary data.</text>
</comment>
<sequence length="196" mass="23242">MNNYHYLISSLPSLTLTWGKDSASPSDMRKEIYESCGRHDRRLFKWLEYAFDDSRLTPHLYSKALRHTNRFIREYMRFDLNMRNAKVEYLNASIGREQGKDVMGIDGGEFEEEAEVAEALRCPDMLEREEKLDAITWKKAEELSEYDYFNANTLLCYLVKLHIIERWYVLDPEKGAEMFRKLVEEVRGTFKGINMQ</sequence>
<dbReference type="Pfam" id="PF10962">
    <property type="entry name" value="DUF2764"/>
    <property type="match status" value="1"/>
</dbReference>